<evidence type="ECO:0000313" key="8">
    <source>
        <dbReference type="EMBL" id="BBA96897.1"/>
    </source>
</evidence>
<evidence type="ECO:0000256" key="3">
    <source>
        <dbReference type="ARBA" id="ARBA00022692"/>
    </source>
</evidence>
<evidence type="ECO:0000256" key="6">
    <source>
        <dbReference type="SAM" id="Phobius"/>
    </source>
</evidence>
<evidence type="ECO:0000256" key="2">
    <source>
        <dbReference type="ARBA" id="ARBA00022475"/>
    </source>
</evidence>
<feature type="transmembrane region" description="Helical" evidence="6">
    <location>
        <begin position="358"/>
        <end position="383"/>
    </location>
</feature>
<keyword evidence="2" id="KW-1003">Cell membrane</keyword>
<comment type="subcellular location">
    <subcellularLocation>
        <location evidence="1">Cell membrane</location>
        <topology evidence="1">Multi-pass membrane protein</topology>
    </subcellularLocation>
</comment>
<dbReference type="PANTHER" id="PTHR30287:SF2">
    <property type="entry name" value="BLL1001 PROTEIN"/>
    <property type="match status" value="1"/>
</dbReference>
<feature type="domain" description="ABC3 transporter permease C-terminal" evidence="7">
    <location>
        <begin position="268"/>
        <end position="383"/>
    </location>
</feature>
<reference evidence="8 9" key="4">
    <citation type="journal article" date="2020" name="Sci. Rep.">
        <title>beta-carboline chemical signals induce reveromycin production through a LuxR family regulator in Streptomyces sp. SN-593.</title>
        <authorList>
            <person name="Panthee S."/>
            <person name="Kito N."/>
            <person name="Hayashi T."/>
            <person name="Shimizu T."/>
            <person name="Ishikawa J."/>
            <person name="Hamamoto H."/>
            <person name="Osada H."/>
            <person name="Takahashi S."/>
        </authorList>
    </citation>
    <scope>NUCLEOTIDE SEQUENCE [LARGE SCALE GENOMIC DNA]</scope>
    <source>
        <strain evidence="8 9">SN-593</strain>
    </source>
</reference>
<evidence type="ECO:0000259" key="7">
    <source>
        <dbReference type="Pfam" id="PF02687"/>
    </source>
</evidence>
<feature type="transmembrane region" description="Helical" evidence="6">
    <location>
        <begin position="261"/>
        <end position="287"/>
    </location>
</feature>
<name>A0A7U3VMS5_9ACTN</name>
<dbReference type="PANTHER" id="PTHR30287">
    <property type="entry name" value="MEMBRANE COMPONENT OF PREDICTED ABC SUPERFAMILY METABOLITE UPTAKE TRANSPORTER"/>
    <property type="match status" value="1"/>
</dbReference>
<proteinExistence type="predicted"/>
<keyword evidence="4 6" id="KW-1133">Transmembrane helix</keyword>
<dbReference type="Proteomes" id="UP000595703">
    <property type="component" value="Chromosome"/>
</dbReference>
<dbReference type="AlphaFoldDB" id="A0A7U3VMS5"/>
<accession>A0A7U3VMS5</accession>
<dbReference type="GO" id="GO:0005886">
    <property type="term" value="C:plasma membrane"/>
    <property type="evidence" value="ECO:0007669"/>
    <property type="project" value="UniProtKB-SubCell"/>
</dbReference>
<feature type="transmembrane region" description="Helical" evidence="6">
    <location>
        <begin position="20"/>
        <end position="44"/>
    </location>
</feature>
<reference evidence="8 9" key="2">
    <citation type="journal article" date="2011" name="J. Antibiot.">
        <title>Furaquinocins I and J: novel polyketide isoprenoid hybrid compounds from Streptomyces reveromyceticus SN-593.</title>
        <authorList>
            <person name="Panthee S."/>
            <person name="Takahashi S."/>
            <person name="Takagi H."/>
            <person name="Nogawa T."/>
            <person name="Oowada E."/>
            <person name="Uramoto M."/>
            <person name="Osada H."/>
        </authorList>
    </citation>
    <scope>NUCLEOTIDE SEQUENCE [LARGE SCALE GENOMIC DNA]</scope>
    <source>
        <strain evidence="8 9">SN-593</strain>
    </source>
</reference>
<dbReference type="InterPro" id="IPR038766">
    <property type="entry name" value="Membrane_comp_ABC_pdt"/>
</dbReference>
<keyword evidence="5 6" id="KW-0472">Membrane</keyword>
<evidence type="ECO:0000256" key="4">
    <source>
        <dbReference type="ARBA" id="ARBA00022989"/>
    </source>
</evidence>
<reference evidence="8 9" key="1">
    <citation type="journal article" date="2010" name="J. Bacteriol.">
        <title>Biochemical characterization of a novel indole prenyltransferase from Streptomyces sp. SN-593.</title>
        <authorList>
            <person name="Takahashi S."/>
            <person name="Takagi H."/>
            <person name="Toyoda A."/>
            <person name="Uramoto M."/>
            <person name="Nogawa T."/>
            <person name="Ueki M."/>
            <person name="Sakaki Y."/>
            <person name="Osada H."/>
        </authorList>
    </citation>
    <scope>NUCLEOTIDE SEQUENCE [LARGE SCALE GENOMIC DNA]</scope>
    <source>
        <strain evidence="8 9">SN-593</strain>
    </source>
</reference>
<feature type="transmembrane region" description="Helical" evidence="6">
    <location>
        <begin position="648"/>
        <end position="672"/>
    </location>
</feature>
<feature type="transmembrane region" description="Helical" evidence="6">
    <location>
        <begin position="308"/>
        <end position="332"/>
    </location>
</feature>
<feature type="transmembrane region" description="Helical" evidence="6">
    <location>
        <begin position="434"/>
        <end position="455"/>
    </location>
</feature>
<dbReference type="Pfam" id="PF02687">
    <property type="entry name" value="FtsX"/>
    <property type="match status" value="2"/>
</dbReference>
<feature type="domain" description="ABC3 transporter permease C-terminal" evidence="7">
    <location>
        <begin position="650"/>
        <end position="770"/>
    </location>
</feature>
<evidence type="ECO:0000313" key="9">
    <source>
        <dbReference type="Proteomes" id="UP000595703"/>
    </source>
</evidence>
<evidence type="ECO:0000256" key="1">
    <source>
        <dbReference type="ARBA" id="ARBA00004651"/>
    </source>
</evidence>
<evidence type="ECO:0000256" key="5">
    <source>
        <dbReference type="ARBA" id="ARBA00023136"/>
    </source>
</evidence>
<dbReference type="InterPro" id="IPR003838">
    <property type="entry name" value="ABC3_permease_C"/>
</dbReference>
<organism evidence="8 9">
    <name type="scientific">Actinacidiphila reveromycinica</name>
    <dbReference type="NCBI Taxonomy" id="659352"/>
    <lineage>
        <taxon>Bacteria</taxon>
        <taxon>Bacillati</taxon>
        <taxon>Actinomycetota</taxon>
        <taxon>Actinomycetes</taxon>
        <taxon>Kitasatosporales</taxon>
        <taxon>Streptomycetaceae</taxon>
        <taxon>Actinacidiphila</taxon>
    </lineage>
</organism>
<dbReference type="RefSeq" id="WP_202233262.1">
    <property type="nucleotide sequence ID" value="NZ_AP018365.1"/>
</dbReference>
<reference evidence="8 9" key="3">
    <citation type="journal article" date="2011" name="Nat. Chem. Biol.">
        <title>Reveromycin A biosynthesis uses RevG and RevJ for stereospecific spiroacetal formation.</title>
        <authorList>
            <person name="Takahashi S."/>
            <person name="Toyoda A."/>
            <person name="Sekiyama Y."/>
            <person name="Takagi H."/>
            <person name="Nogawa T."/>
            <person name="Uramoto M."/>
            <person name="Suzuki R."/>
            <person name="Koshino H."/>
            <person name="Kumano T."/>
            <person name="Panthee S."/>
            <person name="Dairi T."/>
            <person name="Ishikawa J."/>
            <person name="Ikeda H."/>
            <person name="Sakaki Y."/>
            <person name="Osada H."/>
        </authorList>
    </citation>
    <scope>NUCLEOTIDE SEQUENCE [LARGE SCALE GENOMIC DNA]</scope>
    <source>
        <strain evidence="8 9">SN-593</strain>
    </source>
</reference>
<gene>
    <name evidence="8" type="ORF">RVR_2403</name>
</gene>
<feature type="transmembrane region" description="Helical" evidence="6">
    <location>
        <begin position="692"/>
        <end position="719"/>
    </location>
</feature>
<feature type="transmembrane region" description="Helical" evidence="6">
    <location>
        <begin position="739"/>
        <end position="761"/>
    </location>
</feature>
<keyword evidence="9" id="KW-1185">Reference proteome</keyword>
<dbReference type="KEGG" id="arev:RVR_2403"/>
<keyword evidence="3 6" id="KW-0812">Transmembrane</keyword>
<dbReference type="EMBL" id="AP018365">
    <property type="protein sequence ID" value="BBA96897.1"/>
    <property type="molecule type" value="Genomic_DNA"/>
</dbReference>
<protein>
    <submittedName>
        <fullName evidence="8">Putative ABC transporter permease</fullName>
    </submittedName>
</protein>
<sequence length="778" mass="80016">MRAVLRWALADLRTHLGQAVTIVLAGAGVTMALLISVAFLVVAAHPWQRLFTATHGAHVWMRVHPGADTSALRRLDTVTDIAGPYRTISVSVQHGANKATVGLRASTSKPPTVGRPEIVAGRWPAADFGTAAPTGASAGSGVPVVLERSVAAALWAEPGDDITARVDGTTVRLTVAALADTAEPHYSPGSYPGIGWAPKAFVDATASRTGGGTQTVGLVTSAPGDTRYLVQQAVAAVGPDTVISVSTWRDARADAEDDSHLLGVFTGLFGLGALLAAAVAATGGIGVRVRAHARDVSILKAIGMAPRQVAGTFLLQHLVLVGGGVLTGVTAIETLGTRMPGSIGQAMTVWRELPSQGWSVSLICAATLLVICSGAAMAGWRAARLPAIPMARRAVPPSGRLSWGARTLLRWRVPPPLVLGWRATAIRPGRTAMAVLRITIPLLLISTVLGTWATLDAVQHHPSHYGLTGQLSARASTDPGAVQKLLIGAPGVVQARPEIELAALAPGQTGTVALRGIGTAAHPYPFAVVQGRAPAGLDEAVAGQGLFTALDVSVGQWIRLTVGSTPYILHLVGRNIETANSGLVVSTGFDILQDQAPSLRPASYNLQLRPGVNPDAERVALAAASRGAVEIDRVNDPLTAEFSPMRRVIVGLILLLGLVVLTELSTTTASVVRDHAVDLRAYRAAGLTPRQIVAAMSISTTLPALAAAFAGAALGVLASHRLVDLEGASSGIGAGIAHSASPVVLLLLVGATSLVAALACVPASIRAVRHAATRPAEL</sequence>